<dbReference type="RefSeq" id="WP_110482600.1">
    <property type="nucleotide sequence ID" value="NZ_CP024988.1"/>
</dbReference>
<dbReference type="CDD" id="cd00085">
    <property type="entry name" value="HNHc"/>
    <property type="match status" value="1"/>
</dbReference>
<evidence type="ECO:0000313" key="1">
    <source>
        <dbReference type="EMBL" id="AWT26937.1"/>
    </source>
</evidence>
<evidence type="ECO:0000313" key="2">
    <source>
        <dbReference type="Proteomes" id="UP000247696"/>
    </source>
</evidence>
<dbReference type="STRING" id="1737425.GCA_900049755_01158"/>
<gene>
    <name evidence="1" type="ORF">Csp1_21840</name>
</gene>
<dbReference type="InterPro" id="IPR003615">
    <property type="entry name" value="HNH_nuc"/>
</dbReference>
<evidence type="ECO:0008006" key="3">
    <source>
        <dbReference type="Google" id="ProtNLM"/>
    </source>
</evidence>
<accession>A0A2Z3YXW1</accession>
<proteinExistence type="predicted"/>
<dbReference type="EMBL" id="CP024988">
    <property type="protein sequence ID" value="AWT26937.1"/>
    <property type="molecule type" value="Genomic_DNA"/>
</dbReference>
<dbReference type="AlphaFoldDB" id="A0A2Z3YXW1"/>
<sequence length="422" mass="46010">MTTAVQSPHIGGAEVARHVRDNIIPLANLGDMLTVVGLLATPVEARIATALAWRGRTRADAVRFGHATDVAERMPELFTLAQESGRLAVDHLDLVWSRINRHMSTVPVSLTEETRTGLDHVVEPAVVSWLSENGEGTCTVNLADLRDLIDAVLLDKAPGLYAETARAERDSATLHRRGRVLSLHCGNELTAAGIDRALTDKAKQMIAGLRHSRDEADDPGALPPLPTRNEIKAQILMGMLGDDPETLTVRINLFRATVDDVHGTGAAYSPEVGWLDVEAAERLEDLARTSPNGTVQVLPTRRVELPSTEAYRWPVLVQMAAESRDGHCRFPGCTVPAVRCEKDHIENSPHTDPTSNGATELENVQNLCPEHHRVKTTRLWTCNSPDGGHTVCWTGPNGEEHTTYAAGPLSHFYRDDPDGPVD</sequence>
<dbReference type="OrthoDB" id="4413566at2"/>
<dbReference type="KEGG" id="cpre:Csp1_21840"/>
<organism evidence="1 2">
    <name type="scientific">Corynebacterium provencense</name>
    <dbReference type="NCBI Taxonomy" id="1737425"/>
    <lineage>
        <taxon>Bacteria</taxon>
        <taxon>Bacillati</taxon>
        <taxon>Actinomycetota</taxon>
        <taxon>Actinomycetes</taxon>
        <taxon>Mycobacteriales</taxon>
        <taxon>Corynebacteriaceae</taxon>
        <taxon>Corynebacterium</taxon>
    </lineage>
</organism>
<reference evidence="2" key="1">
    <citation type="submission" date="2017-11" db="EMBL/GenBank/DDBJ databases">
        <title>Otitis media/interna in a cat caused by the recently described species Corynebacterium provencense.</title>
        <authorList>
            <person name="Kittl S."/>
            <person name="Brodard I."/>
            <person name="Rychener L."/>
            <person name="Jores J."/>
            <person name="Roosje P."/>
            <person name="Gobeli Brawand S."/>
        </authorList>
    </citation>
    <scope>NUCLEOTIDE SEQUENCE [LARGE SCALE GENOMIC DNA]</scope>
    <source>
        <strain evidence="2">17KM38</strain>
    </source>
</reference>
<dbReference type="Proteomes" id="UP000247696">
    <property type="component" value="Chromosome"/>
</dbReference>
<keyword evidence="2" id="KW-1185">Reference proteome</keyword>
<name>A0A2Z3YXW1_9CORY</name>
<protein>
    <recommendedName>
        <fullName evidence="3">DUF222 domain-containing protein</fullName>
    </recommendedName>
</protein>